<protein>
    <recommendedName>
        <fullName evidence="3">YbdD/YjiX family protein</fullName>
    </recommendedName>
</protein>
<dbReference type="RefSeq" id="WP_188718343.1">
    <property type="nucleotide sequence ID" value="NZ_BAABBD010000003.1"/>
</dbReference>
<gene>
    <name evidence="1" type="ORF">GCM10010968_21870</name>
</gene>
<name>A0ABQ2KMG7_9MICO</name>
<keyword evidence="2" id="KW-1185">Reference proteome</keyword>
<dbReference type="Proteomes" id="UP000626982">
    <property type="component" value="Unassembled WGS sequence"/>
</dbReference>
<organism evidence="1 2">
    <name type="scientific">Agrococcus terreus</name>
    <dbReference type="NCBI Taxonomy" id="574649"/>
    <lineage>
        <taxon>Bacteria</taxon>
        <taxon>Bacillati</taxon>
        <taxon>Actinomycetota</taxon>
        <taxon>Actinomycetes</taxon>
        <taxon>Micrococcales</taxon>
        <taxon>Microbacteriaceae</taxon>
        <taxon>Agrococcus</taxon>
    </lineage>
</organism>
<proteinExistence type="predicted"/>
<accession>A0ABQ2KMG7</accession>
<dbReference type="InterPro" id="IPR007423">
    <property type="entry name" value="Sel_put"/>
</dbReference>
<evidence type="ECO:0000313" key="1">
    <source>
        <dbReference type="EMBL" id="GGN87380.1"/>
    </source>
</evidence>
<dbReference type="EMBL" id="BMLM01000002">
    <property type="protein sequence ID" value="GGN87380.1"/>
    <property type="molecule type" value="Genomic_DNA"/>
</dbReference>
<evidence type="ECO:0000313" key="2">
    <source>
        <dbReference type="Proteomes" id="UP000626982"/>
    </source>
</evidence>
<evidence type="ECO:0008006" key="3">
    <source>
        <dbReference type="Google" id="ProtNLM"/>
    </source>
</evidence>
<sequence>MATRGERRPAAAGALLARAWRAVVWYGKGLTGESRYDAYVVHARAAHPDREPMGRDAYWRDYAKWQDANPQGRCC</sequence>
<reference evidence="2" key="1">
    <citation type="journal article" date="2019" name="Int. J. Syst. Evol. Microbiol.">
        <title>The Global Catalogue of Microorganisms (GCM) 10K type strain sequencing project: providing services to taxonomists for standard genome sequencing and annotation.</title>
        <authorList>
            <consortium name="The Broad Institute Genomics Platform"/>
            <consortium name="The Broad Institute Genome Sequencing Center for Infectious Disease"/>
            <person name="Wu L."/>
            <person name="Ma J."/>
        </authorList>
    </citation>
    <scope>NUCLEOTIDE SEQUENCE [LARGE SCALE GENOMIC DNA]</scope>
    <source>
        <strain evidence="2">CGMCC 1.6960</strain>
    </source>
</reference>
<comment type="caution">
    <text evidence="1">The sequence shown here is derived from an EMBL/GenBank/DDBJ whole genome shotgun (WGS) entry which is preliminary data.</text>
</comment>
<dbReference type="Pfam" id="PF04328">
    <property type="entry name" value="Sel_put"/>
    <property type="match status" value="1"/>
</dbReference>